<protein>
    <submittedName>
        <fullName evidence="14">Vps5-domain-containing protein</fullName>
    </submittedName>
</protein>
<keyword evidence="11" id="KW-0175">Coiled coil</keyword>
<proteinExistence type="inferred from homology"/>
<feature type="region of interest" description="Disordered" evidence="12">
    <location>
        <begin position="269"/>
        <end position="302"/>
    </location>
</feature>
<feature type="region of interest" description="Disordered" evidence="12">
    <location>
        <begin position="1"/>
        <end position="234"/>
    </location>
</feature>
<dbReference type="Pfam" id="PF00787">
    <property type="entry name" value="PX"/>
    <property type="match status" value="1"/>
</dbReference>
<dbReference type="FunFam" id="1.20.1270.60:FF:000022">
    <property type="entry name" value="Sorting nexin 3 protein"/>
    <property type="match status" value="1"/>
</dbReference>
<feature type="compositionally biased region" description="Acidic residues" evidence="12">
    <location>
        <begin position="273"/>
        <end position="283"/>
    </location>
</feature>
<keyword evidence="5" id="KW-0813">Transport</keyword>
<evidence type="ECO:0000313" key="14">
    <source>
        <dbReference type="EMBL" id="KAF8475143.1"/>
    </source>
</evidence>
<name>A0A9P5K0X5_9AGAM</name>
<evidence type="ECO:0000256" key="10">
    <source>
        <dbReference type="ARBA" id="ARBA00023136"/>
    </source>
</evidence>
<dbReference type="GO" id="GO:0030904">
    <property type="term" value="C:retromer complex"/>
    <property type="evidence" value="ECO:0007669"/>
    <property type="project" value="UniProtKB-ARBA"/>
</dbReference>
<dbReference type="Pfam" id="PF09325">
    <property type="entry name" value="Vps5"/>
    <property type="match status" value="1"/>
</dbReference>
<sequence length="690" mass="75639">MSGFDDLLQQSSRALEENPFEDPFARPRSGSPDPWSTFAHQSAALDSPAFEYDTSGFGGVSTTTQAHDLHDDSLSQSAVESRAFVAPTIPSDPLDSANLPADDEPEYTTKPMTSPRDSGFTERIGKDPPSIPSQQSVGSNQSVPEPDPPRAAPPTLPSLTAPPASSPVQLSSPVTPLSAVPAESVENSDPPSPPPPSSARLPQRQEAPHPSIQFPFESSSSTDSDSHRVITSPLDQPPVAAFASLALGGESFNGWDGAQSAFVNHASIPSSVQEEDDDDDDDDKPLRPRPTAPAENKETGQQPMFTISVEDPQKVGDPIRAYIMYTVHTKTISPTFSKPSFSVLRRYSDFLWLYETLSINNPGVVVPPVPEKSPFGRFDDQFVQQRRTALENCINKIANHPVLCKDADLKRFLESDTFSLDIKHRKAEMANGRGGLMASIGQSITGPRFVETDEWFDRQKAHLEVLESQLRGLVKAIEVVSKHRCELASATGEFAQTVSDLAASDLGKSVSHSLEALAELERKAQETESAQTRADQTTLLSTADEYARLVSSVRMAFSSRVRVYNAWQNADAELRRVKQAHERNRAQGKTAPEKTDRLRHSYSQIGEAERRVLEAKQEFEHVSRLVKSEVARFELERIEDFKKSLELLLDGMIARQKETIQAREAFQQLLLKKVPGSGSTKGDTTITSAA</sequence>
<dbReference type="InterPro" id="IPR036871">
    <property type="entry name" value="PX_dom_sf"/>
</dbReference>
<feature type="coiled-coil region" evidence="11">
    <location>
        <begin position="510"/>
        <end position="537"/>
    </location>
</feature>
<dbReference type="PANTHER" id="PTHR10555:SF170">
    <property type="entry name" value="FI18122P1"/>
    <property type="match status" value="1"/>
</dbReference>
<evidence type="ECO:0000256" key="3">
    <source>
        <dbReference type="ARBA" id="ARBA00004555"/>
    </source>
</evidence>
<keyword evidence="9" id="KW-0333">Golgi apparatus</keyword>
<evidence type="ECO:0000256" key="5">
    <source>
        <dbReference type="ARBA" id="ARBA00022448"/>
    </source>
</evidence>
<evidence type="ECO:0000256" key="7">
    <source>
        <dbReference type="ARBA" id="ARBA00022553"/>
    </source>
</evidence>
<evidence type="ECO:0000256" key="9">
    <source>
        <dbReference type="ARBA" id="ARBA00023034"/>
    </source>
</evidence>
<evidence type="ECO:0000256" key="4">
    <source>
        <dbReference type="ARBA" id="ARBA00010883"/>
    </source>
</evidence>
<dbReference type="InterPro" id="IPR027267">
    <property type="entry name" value="AH/BAR_dom_sf"/>
</dbReference>
<keyword evidence="7" id="KW-0597">Phosphoprotein</keyword>
<comment type="caution">
    <text evidence="14">The sequence shown here is derived from an EMBL/GenBank/DDBJ whole genome shotgun (WGS) entry which is preliminary data.</text>
</comment>
<evidence type="ECO:0000256" key="6">
    <source>
        <dbReference type="ARBA" id="ARBA00022490"/>
    </source>
</evidence>
<dbReference type="GO" id="GO:0005829">
    <property type="term" value="C:cytosol"/>
    <property type="evidence" value="ECO:0007669"/>
    <property type="project" value="GOC"/>
</dbReference>
<evidence type="ECO:0000259" key="13">
    <source>
        <dbReference type="PROSITE" id="PS50195"/>
    </source>
</evidence>
<dbReference type="PROSITE" id="PS50195">
    <property type="entry name" value="PX"/>
    <property type="match status" value="1"/>
</dbReference>
<dbReference type="GO" id="GO:0045053">
    <property type="term" value="P:protein retention in Golgi apparatus"/>
    <property type="evidence" value="ECO:0007669"/>
    <property type="project" value="TreeGrafter"/>
</dbReference>
<dbReference type="FunFam" id="3.30.1520.10:FF:000013">
    <property type="entry name" value="Putative Sorting nexin 3"/>
    <property type="match status" value="1"/>
</dbReference>
<reference evidence="14" key="2">
    <citation type="journal article" date="2020" name="Nat. Commun.">
        <title>Large-scale genome sequencing of mycorrhizal fungi provides insights into the early evolution of symbiotic traits.</title>
        <authorList>
            <person name="Miyauchi S."/>
            <person name="Kiss E."/>
            <person name="Kuo A."/>
            <person name="Drula E."/>
            <person name="Kohler A."/>
            <person name="Sanchez-Garcia M."/>
            <person name="Morin E."/>
            <person name="Andreopoulos B."/>
            <person name="Barry K.W."/>
            <person name="Bonito G."/>
            <person name="Buee M."/>
            <person name="Carver A."/>
            <person name="Chen C."/>
            <person name="Cichocki N."/>
            <person name="Clum A."/>
            <person name="Culley D."/>
            <person name="Crous P.W."/>
            <person name="Fauchery L."/>
            <person name="Girlanda M."/>
            <person name="Hayes R.D."/>
            <person name="Keri Z."/>
            <person name="LaButti K."/>
            <person name="Lipzen A."/>
            <person name="Lombard V."/>
            <person name="Magnuson J."/>
            <person name="Maillard F."/>
            <person name="Murat C."/>
            <person name="Nolan M."/>
            <person name="Ohm R.A."/>
            <person name="Pangilinan J."/>
            <person name="Pereira M.F."/>
            <person name="Perotto S."/>
            <person name="Peter M."/>
            <person name="Pfister S."/>
            <person name="Riley R."/>
            <person name="Sitrit Y."/>
            <person name="Stielow J.B."/>
            <person name="Szollosi G."/>
            <person name="Zifcakova L."/>
            <person name="Stursova M."/>
            <person name="Spatafora J.W."/>
            <person name="Tedersoo L."/>
            <person name="Vaario L.M."/>
            <person name="Yamada A."/>
            <person name="Yan M."/>
            <person name="Wang P."/>
            <person name="Xu J."/>
            <person name="Bruns T."/>
            <person name="Baldrian P."/>
            <person name="Vilgalys R."/>
            <person name="Dunand C."/>
            <person name="Henrissat B."/>
            <person name="Grigoriev I.V."/>
            <person name="Hibbett D."/>
            <person name="Nagy L.G."/>
            <person name="Martin F.M."/>
        </authorList>
    </citation>
    <scope>NUCLEOTIDE SEQUENCE</scope>
    <source>
        <strain evidence="14">Prilba</strain>
    </source>
</reference>
<dbReference type="PANTHER" id="PTHR10555">
    <property type="entry name" value="SORTING NEXIN"/>
    <property type="match status" value="1"/>
</dbReference>
<dbReference type="GO" id="GO:0042147">
    <property type="term" value="P:retrograde transport, endosome to Golgi"/>
    <property type="evidence" value="ECO:0007669"/>
    <property type="project" value="TreeGrafter"/>
</dbReference>
<dbReference type="GO" id="GO:0035091">
    <property type="term" value="F:phosphatidylinositol binding"/>
    <property type="evidence" value="ECO:0007669"/>
    <property type="project" value="InterPro"/>
</dbReference>
<feature type="compositionally biased region" description="Low complexity" evidence="12">
    <location>
        <begin position="157"/>
        <end position="168"/>
    </location>
</feature>
<dbReference type="SUPFAM" id="SSF103657">
    <property type="entry name" value="BAR/IMD domain-like"/>
    <property type="match status" value="1"/>
</dbReference>
<dbReference type="GO" id="GO:0005794">
    <property type="term" value="C:Golgi apparatus"/>
    <property type="evidence" value="ECO:0007669"/>
    <property type="project" value="UniProtKB-SubCell"/>
</dbReference>
<organism evidence="14 15">
    <name type="scientific">Russula ochroleuca</name>
    <dbReference type="NCBI Taxonomy" id="152965"/>
    <lineage>
        <taxon>Eukaryota</taxon>
        <taxon>Fungi</taxon>
        <taxon>Dikarya</taxon>
        <taxon>Basidiomycota</taxon>
        <taxon>Agaricomycotina</taxon>
        <taxon>Agaricomycetes</taxon>
        <taxon>Russulales</taxon>
        <taxon>Russulaceae</taxon>
        <taxon>Russula</taxon>
    </lineage>
</organism>
<evidence type="ECO:0000256" key="11">
    <source>
        <dbReference type="SAM" id="Coils"/>
    </source>
</evidence>
<dbReference type="GO" id="GO:0015031">
    <property type="term" value="P:protein transport"/>
    <property type="evidence" value="ECO:0007669"/>
    <property type="project" value="UniProtKB-KW"/>
</dbReference>
<feature type="domain" description="PX" evidence="13">
    <location>
        <begin position="303"/>
        <end position="420"/>
    </location>
</feature>
<dbReference type="InterPro" id="IPR015404">
    <property type="entry name" value="Vps5_C"/>
</dbReference>
<keyword evidence="10" id="KW-0472">Membrane</keyword>
<feature type="compositionally biased region" description="Polar residues" evidence="12">
    <location>
        <begin position="132"/>
        <end position="141"/>
    </location>
</feature>
<dbReference type="InterPro" id="IPR001683">
    <property type="entry name" value="PX_dom"/>
</dbReference>
<comment type="subcellular location">
    <subcellularLocation>
        <location evidence="2">Cytoplasm</location>
    </subcellularLocation>
    <subcellularLocation>
        <location evidence="3">Golgi apparatus</location>
    </subcellularLocation>
    <subcellularLocation>
        <location evidence="1">Membrane</location>
        <topology evidence="1">Peripheral membrane protein</topology>
        <orientation evidence="1">Cytoplasmic side</orientation>
    </subcellularLocation>
</comment>
<dbReference type="OrthoDB" id="271164at2759"/>
<dbReference type="AlphaFoldDB" id="A0A9P5K0X5"/>
<evidence type="ECO:0000313" key="15">
    <source>
        <dbReference type="Proteomes" id="UP000759537"/>
    </source>
</evidence>
<dbReference type="GO" id="GO:0005768">
    <property type="term" value="C:endosome"/>
    <property type="evidence" value="ECO:0007669"/>
    <property type="project" value="TreeGrafter"/>
</dbReference>
<dbReference type="EMBL" id="WHVB01000016">
    <property type="protein sequence ID" value="KAF8475143.1"/>
    <property type="molecule type" value="Genomic_DNA"/>
</dbReference>
<keyword evidence="8" id="KW-0653">Protein transport</keyword>
<feature type="region of interest" description="Disordered" evidence="12">
    <location>
        <begin position="580"/>
        <end position="599"/>
    </location>
</feature>
<comment type="similarity">
    <text evidence="4">Belongs to the sorting nexin family.</text>
</comment>
<dbReference type="SMART" id="SM00312">
    <property type="entry name" value="PX"/>
    <property type="match status" value="1"/>
</dbReference>
<feature type="compositionally biased region" description="Pro residues" evidence="12">
    <location>
        <begin position="145"/>
        <end position="156"/>
    </location>
</feature>
<dbReference type="SUPFAM" id="SSF64268">
    <property type="entry name" value="PX domain"/>
    <property type="match status" value="1"/>
</dbReference>
<gene>
    <name evidence="14" type="ORF">DFH94DRAFT_759425</name>
</gene>
<dbReference type="Gene3D" id="3.30.1520.10">
    <property type="entry name" value="Phox-like domain"/>
    <property type="match status" value="1"/>
</dbReference>
<reference evidence="14" key="1">
    <citation type="submission" date="2019-10" db="EMBL/GenBank/DDBJ databases">
        <authorList>
            <consortium name="DOE Joint Genome Institute"/>
            <person name="Kuo A."/>
            <person name="Miyauchi S."/>
            <person name="Kiss E."/>
            <person name="Drula E."/>
            <person name="Kohler A."/>
            <person name="Sanchez-Garcia M."/>
            <person name="Andreopoulos B."/>
            <person name="Barry K.W."/>
            <person name="Bonito G."/>
            <person name="Buee M."/>
            <person name="Carver A."/>
            <person name="Chen C."/>
            <person name="Cichocki N."/>
            <person name="Clum A."/>
            <person name="Culley D."/>
            <person name="Crous P.W."/>
            <person name="Fauchery L."/>
            <person name="Girlanda M."/>
            <person name="Hayes R."/>
            <person name="Keri Z."/>
            <person name="LaButti K."/>
            <person name="Lipzen A."/>
            <person name="Lombard V."/>
            <person name="Magnuson J."/>
            <person name="Maillard F."/>
            <person name="Morin E."/>
            <person name="Murat C."/>
            <person name="Nolan M."/>
            <person name="Ohm R."/>
            <person name="Pangilinan J."/>
            <person name="Pereira M."/>
            <person name="Perotto S."/>
            <person name="Peter M."/>
            <person name="Riley R."/>
            <person name="Sitrit Y."/>
            <person name="Stielow B."/>
            <person name="Szollosi G."/>
            <person name="Zifcakova L."/>
            <person name="Stursova M."/>
            <person name="Spatafora J.W."/>
            <person name="Tedersoo L."/>
            <person name="Vaario L.-M."/>
            <person name="Yamada A."/>
            <person name="Yan M."/>
            <person name="Wang P."/>
            <person name="Xu J."/>
            <person name="Bruns T."/>
            <person name="Baldrian P."/>
            <person name="Vilgalys R."/>
            <person name="Henrissat B."/>
            <person name="Grigoriev I.V."/>
            <person name="Hibbett D."/>
            <person name="Nagy L.G."/>
            <person name="Martin F.M."/>
        </authorList>
    </citation>
    <scope>NUCLEOTIDE SEQUENCE</scope>
    <source>
        <strain evidence="14">Prilba</strain>
    </source>
</reference>
<dbReference type="Proteomes" id="UP000759537">
    <property type="component" value="Unassembled WGS sequence"/>
</dbReference>
<keyword evidence="15" id="KW-1185">Reference proteome</keyword>
<evidence type="ECO:0000256" key="1">
    <source>
        <dbReference type="ARBA" id="ARBA00004287"/>
    </source>
</evidence>
<evidence type="ECO:0000256" key="8">
    <source>
        <dbReference type="ARBA" id="ARBA00022927"/>
    </source>
</evidence>
<dbReference type="Gene3D" id="1.20.1270.60">
    <property type="entry name" value="Arfaptin homology (AH) domain/BAR domain"/>
    <property type="match status" value="1"/>
</dbReference>
<dbReference type="InterPro" id="IPR035803">
    <property type="entry name" value="BAR_Vps5"/>
</dbReference>
<dbReference type="CDD" id="cd07627">
    <property type="entry name" value="BAR_Vps5p"/>
    <property type="match status" value="1"/>
</dbReference>
<keyword evidence="6" id="KW-0963">Cytoplasm</keyword>
<evidence type="ECO:0000256" key="2">
    <source>
        <dbReference type="ARBA" id="ARBA00004496"/>
    </source>
</evidence>
<accession>A0A9P5K0X5</accession>
<evidence type="ECO:0000256" key="12">
    <source>
        <dbReference type="SAM" id="MobiDB-lite"/>
    </source>
</evidence>